<evidence type="ECO:0000313" key="3">
    <source>
        <dbReference type="EMBL" id="KAG1308655.1"/>
    </source>
</evidence>
<dbReference type="SMART" id="SM00385">
    <property type="entry name" value="CYCLIN"/>
    <property type="match status" value="2"/>
</dbReference>
<dbReference type="GO" id="GO:0016538">
    <property type="term" value="F:cyclin-dependent protein serine/threonine kinase regulator activity"/>
    <property type="evidence" value="ECO:0007669"/>
    <property type="project" value="InterPro"/>
</dbReference>
<dbReference type="InterPro" id="IPR043198">
    <property type="entry name" value="Cyclin/Ssn8"/>
</dbReference>
<dbReference type="AlphaFoldDB" id="A0A9P6X9R5"/>
<dbReference type="PANTHER" id="PTHR10026">
    <property type="entry name" value="CYCLIN"/>
    <property type="match status" value="1"/>
</dbReference>
<keyword evidence="4" id="KW-1185">Reference proteome</keyword>
<proteinExistence type="inferred from homology"/>
<dbReference type="SUPFAM" id="SSF47954">
    <property type="entry name" value="Cyclin-like"/>
    <property type="match status" value="2"/>
</dbReference>
<dbReference type="InterPro" id="IPR036915">
    <property type="entry name" value="Cyclin-like_sf"/>
</dbReference>
<evidence type="ECO:0000259" key="2">
    <source>
        <dbReference type="SMART" id="SM00385"/>
    </source>
</evidence>
<dbReference type="Gene3D" id="1.10.472.10">
    <property type="entry name" value="Cyclin-like"/>
    <property type="match status" value="2"/>
</dbReference>
<dbReference type="GO" id="GO:0006357">
    <property type="term" value="P:regulation of transcription by RNA polymerase II"/>
    <property type="evidence" value="ECO:0007669"/>
    <property type="project" value="InterPro"/>
</dbReference>
<evidence type="ECO:0000256" key="1">
    <source>
        <dbReference type="RuleBase" id="RU000383"/>
    </source>
</evidence>
<feature type="domain" description="Cyclin-like" evidence="2">
    <location>
        <begin position="180"/>
        <end position="265"/>
    </location>
</feature>
<dbReference type="Proteomes" id="UP000716291">
    <property type="component" value="Unassembled WGS sequence"/>
</dbReference>
<feature type="domain" description="Cyclin-like" evidence="2">
    <location>
        <begin position="62"/>
        <end position="160"/>
    </location>
</feature>
<sequence>MEESSFSVPNNNASNTAITTGLSYRRHYRPYYTKRQLLALGNIRRLGSLAAKETSARYSSCKFMQDVGRKLGFPQKTISTSQALYHRFYLYYSIKDYSPQDISIACLFVASKIEETIKKLKDIFVAVHSVKYPDSKELDPEQISEDRKRKILGYEKLVLETICFNFQLRHPYEYIIKFTKWIKDIQPSLDDKQLAKKAYEMAVDSYKTSLCIEYPPHTIAAGCIYLASLFLTEQNESFKVQGPLWDQWFLSRMDDIEDVAQQILDLYIATNPRHDISKYTRLKIILNEQAQQRGPDPYLDKSSQLELKTGNMKGLDEVNTNQHTVSYHFE</sequence>
<name>A0A9P6X9R5_RHIOR</name>
<accession>A0A9P6X9R5</accession>
<dbReference type="OrthoDB" id="25002at2759"/>
<dbReference type="InterPro" id="IPR013763">
    <property type="entry name" value="Cyclin-like_dom"/>
</dbReference>
<gene>
    <name evidence="3" type="ORF">G6F64_005882</name>
</gene>
<dbReference type="Pfam" id="PF00134">
    <property type="entry name" value="Cyclin_N"/>
    <property type="match status" value="1"/>
</dbReference>
<protein>
    <recommendedName>
        <fullName evidence="2">Cyclin-like domain-containing protein</fullName>
    </recommendedName>
</protein>
<keyword evidence="1" id="KW-0195">Cyclin</keyword>
<comment type="caution">
    <text evidence="3">The sequence shown here is derived from an EMBL/GenBank/DDBJ whole genome shotgun (WGS) entry which is preliminary data.</text>
</comment>
<dbReference type="InterPro" id="IPR006671">
    <property type="entry name" value="Cyclin_N"/>
</dbReference>
<organism evidence="3 4">
    <name type="scientific">Rhizopus oryzae</name>
    <name type="common">Mucormycosis agent</name>
    <name type="synonym">Rhizopus arrhizus var. delemar</name>
    <dbReference type="NCBI Taxonomy" id="64495"/>
    <lineage>
        <taxon>Eukaryota</taxon>
        <taxon>Fungi</taxon>
        <taxon>Fungi incertae sedis</taxon>
        <taxon>Mucoromycota</taxon>
        <taxon>Mucoromycotina</taxon>
        <taxon>Mucoromycetes</taxon>
        <taxon>Mucorales</taxon>
        <taxon>Mucorineae</taxon>
        <taxon>Rhizopodaceae</taxon>
        <taxon>Rhizopus</taxon>
    </lineage>
</organism>
<reference evidence="3" key="1">
    <citation type="journal article" date="2020" name="Microb. Genom.">
        <title>Genetic diversity of clinical and environmental Mucorales isolates obtained from an investigation of mucormycosis cases among solid organ transplant recipients.</title>
        <authorList>
            <person name="Nguyen M.H."/>
            <person name="Kaul D."/>
            <person name="Muto C."/>
            <person name="Cheng S.J."/>
            <person name="Richter R.A."/>
            <person name="Bruno V.M."/>
            <person name="Liu G."/>
            <person name="Beyhan S."/>
            <person name="Sundermann A.J."/>
            <person name="Mounaud S."/>
            <person name="Pasculle A.W."/>
            <person name="Nierman W.C."/>
            <person name="Driscoll E."/>
            <person name="Cumbie R."/>
            <person name="Clancy C.J."/>
            <person name="Dupont C.L."/>
        </authorList>
    </citation>
    <scope>NUCLEOTIDE SEQUENCE</scope>
    <source>
        <strain evidence="3">GL11</strain>
    </source>
</reference>
<comment type="similarity">
    <text evidence="1">Belongs to the cyclin family.</text>
</comment>
<evidence type="ECO:0000313" key="4">
    <source>
        <dbReference type="Proteomes" id="UP000716291"/>
    </source>
</evidence>
<dbReference type="EMBL" id="JAANQT010000749">
    <property type="protein sequence ID" value="KAG1308655.1"/>
    <property type="molecule type" value="Genomic_DNA"/>
</dbReference>